<feature type="transmembrane region" description="Helical" evidence="6">
    <location>
        <begin position="12"/>
        <end position="31"/>
    </location>
</feature>
<protein>
    <submittedName>
        <fullName evidence="7">Uncharacterized membrane protein YfcC, ion transporter superfamily</fullName>
    </submittedName>
</protein>
<evidence type="ECO:0000256" key="6">
    <source>
        <dbReference type="SAM" id="Phobius"/>
    </source>
</evidence>
<organism evidence="7 8">
    <name type="scientific">Acinetobacter albensis</name>
    <dbReference type="NCBI Taxonomy" id="1673609"/>
    <lineage>
        <taxon>Bacteria</taxon>
        <taxon>Pseudomonadati</taxon>
        <taxon>Pseudomonadota</taxon>
        <taxon>Gammaproteobacteria</taxon>
        <taxon>Moraxellales</taxon>
        <taxon>Moraxellaceae</taxon>
        <taxon>Acinetobacter</taxon>
    </lineage>
</organism>
<dbReference type="PANTHER" id="PTHR43652">
    <property type="entry name" value="BASIC AMINO ACID ANTIPORTER YFCC-RELATED"/>
    <property type="match status" value="1"/>
</dbReference>
<dbReference type="AlphaFoldDB" id="A0A1C4GUA5"/>
<evidence type="ECO:0000313" key="7">
    <source>
        <dbReference type="EMBL" id="SCC71760.1"/>
    </source>
</evidence>
<accession>A0A1C4GUA5</accession>
<keyword evidence="4 6" id="KW-1133">Transmembrane helix</keyword>
<feature type="transmembrane region" description="Helical" evidence="6">
    <location>
        <begin position="179"/>
        <end position="202"/>
    </location>
</feature>
<dbReference type="InterPro" id="IPR051679">
    <property type="entry name" value="DASS-Related_Transporters"/>
</dbReference>
<proteinExistence type="predicted"/>
<evidence type="ECO:0000256" key="1">
    <source>
        <dbReference type="ARBA" id="ARBA00004651"/>
    </source>
</evidence>
<dbReference type="Proteomes" id="UP000243661">
    <property type="component" value="Unassembled WGS sequence"/>
</dbReference>
<dbReference type="Pfam" id="PF03606">
    <property type="entry name" value="DcuC"/>
    <property type="match status" value="1"/>
</dbReference>
<evidence type="ECO:0000256" key="5">
    <source>
        <dbReference type="ARBA" id="ARBA00023136"/>
    </source>
</evidence>
<feature type="transmembrane region" description="Helical" evidence="6">
    <location>
        <begin position="262"/>
        <end position="283"/>
    </location>
</feature>
<reference evidence="7 8" key="1">
    <citation type="submission" date="2016-08" db="EMBL/GenBank/DDBJ databases">
        <authorList>
            <person name="Seilhamer J.J."/>
        </authorList>
    </citation>
    <scope>NUCLEOTIDE SEQUENCE [LARGE SCALE GENOMIC DNA]</scope>
    <source>
        <strain evidence="7 8">ANC 4874</strain>
    </source>
</reference>
<evidence type="ECO:0000256" key="4">
    <source>
        <dbReference type="ARBA" id="ARBA00022989"/>
    </source>
</evidence>
<evidence type="ECO:0000256" key="3">
    <source>
        <dbReference type="ARBA" id="ARBA00022692"/>
    </source>
</evidence>
<feature type="transmembrane region" description="Helical" evidence="6">
    <location>
        <begin position="416"/>
        <end position="438"/>
    </location>
</feature>
<feature type="transmembrane region" description="Helical" evidence="6">
    <location>
        <begin position="319"/>
        <end position="338"/>
    </location>
</feature>
<feature type="transmembrane region" description="Helical" evidence="6">
    <location>
        <begin position="95"/>
        <end position="114"/>
    </location>
</feature>
<keyword evidence="3 6" id="KW-0812">Transmembrane</keyword>
<gene>
    <name evidence="7" type="ORF">GA0116959_105181</name>
</gene>
<sequence length="468" mass="50176">MSGNAVIGKPINPIIVMSIVVFISLLATYFVNSGSFERDEKLVIPNSYHVIDKTVTLEKVLGINSTSNTDSSEQVKVLSLVDGLKAIPQGIAKKIDMILMILFIGGMFGVLTKSGAVESGLDRMLGLTGGNKWVLIPVLMGIFALGSTILGFAKEYLIVIPMVILLVKRLGMPDILGGAIVIIAVKIGYMGAVVIPAVLGIAQPLVGVPVFSGMSFRLASFIIFLLVGIAFVLYKARQAEISNTQFEPIVLDNKPLSKRHKMIWITLGLGVVFMVFASDHWSWKNIDLATYYLFLSIILGIVSHAKVDENIDAFISGMKHVLVAGLLIGFASSVEIILSESQVMDSVINGLVHLIGQHGPYVSAFGMFVSQAITDVLIPSTSGSVAVTMPILAPLGQLSGVPPQTTVQAFLYGHSLMNLVTPTSTGLLVLLAAAQIGWTSWIRFVFPLFFIFMAISIVLLMISVAIGV</sequence>
<dbReference type="EMBL" id="FMBK01000005">
    <property type="protein sequence ID" value="SCC71760.1"/>
    <property type="molecule type" value="Genomic_DNA"/>
</dbReference>
<feature type="transmembrane region" description="Helical" evidence="6">
    <location>
        <begin position="214"/>
        <end position="234"/>
    </location>
</feature>
<keyword evidence="2" id="KW-1003">Cell membrane</keyword>
<evidence type="ECO:0000313" key="8">
    <source>
        <dbReference type="Proteomes" id="UP000243661"/>
    </source>
</evidence>
<name>A0A1C4GUA5_9GAMM</name>
<feature type="transmembrane region" description="Helical" evidence="6">
    <location>
        <begin position="134"/>
        <end position="167"/>
    </location>
</feature>
<dbReference type="InterPro" id="IPR018385">
    <property type="entry name" value="C4_dicarb_anaerob_car-like"/>
</dbReference>
<feature type="transmembrane region" description="Helical" evidence="6">
    <location>
        <begin position="376"/>
        <end position="395"/>
    </location>
</feature>
<feature type="transmembrane region" description="Helical" evidence="6">
    <location>
        <begin position="444"/>
        <end position="466"/>
    </location>
</feature>
<dbReference type="PANTHER" id="PTHR43652:SF2">
    <property type="entry name" value="BASIC AMINO ACID ANTIPORTER YFCC-RELATED"/>
    <property type="match status" value="1"/>
</dbReference>
<feature type="transmembrane region" description="Helical" evidence="6">
    <location>
        <begin position="289"/>
        <end position="307"/>
    </location>
</feature>
<comment type="subcellular location">
    <subcellularLocation>
        <location evidence="1">Cell membrane</location>
        <topology evidence="1">Multi-pass membrane protein</topology>
    </subcellularLocation>
</comment>
<dbReference type="OrthoDB" id="255482at2"/>
<keyword evidence="5 6" id="KW-0472">Membrane</keyword>
<dbReference type="GO" id="GO:0005886">
    <property type="term" value="C:plasma membrane"/>
    <property type="evidence" value="ECO:0007669"/>
    <property type="project" value="UniProtKB-SubCell"/>
</dbReference>
<evidence type="ECO:0000256" key="2">
    <source>
        <dbReference type="ARBA" id="ARBA00022475"/>
    </source>
</evidence>
<dbReference type="RefSeq" id="WP_092719230.1">
    <property type="nucleotide sequence ID" value="NZ_FMBK01000005.1"/>
</dbReference>